<dbReference type="InterPro" id="IPR002941">
    <property type="entry name" value="DNA_methylase_N4/N6"/>
</dbReference>
<reference evidence="6 7" key="1">
    <citation type="submission" date="2019-03" db="EMBL/GenBank/DDBJ databases">
        <title>Metabolic potential of uncultured bacteria and archaea associated with petroleum seepage in deep-sea sediments.</title>
        <authorList>
            <person name="Dong X."/>
            <person name="Hubert C."/>
        </authorList>
    </citation>
    <scope>NUCLEOTIDE SEQUENCE [LARGE SCALE GENOMIC DNA]</scope>
    <source>
        <strain evidence="6">E44_bin92</strain>
    </source>
</reference>
<dbReference type="EMBL" id="SOKU01000032">
    <property type="protein sequence ID" value="TES86920.1"/>
    <property type="molecule type" value="Genomic_DNA"/>
</dbReference>
<dbReference type="GO" id="GO:0003677">
    <property type="term" value="F:DNA binding"/>
    <property type="evidence" value="ECO:0007669"/>
    <property type="project" value="InterPro"/>
</dbReference>
<proteinExistence type="inferred from homology"/>
<feature type="non-terminal residue" evidence="6">
    <location>
        <position position="211"/>
    </location>
</feature>
<accession>A0A523QMB9</accession>
<name>A0A523QMB9_UNCAE</name>
<evidence type="ECO:0000313" key="6">
    <source>
        <dbReference type="EMBL" id="TES86920.1"/>
    </source>
</evidence>
<dbReference type="PRINTS" id="PR00508">
    <property type="entry name" value="S21N4MTFRASE"/>
</dbReference>
<evidence type="ECO:0000256" key="3">
    <source>
        <dbReference type="RuleBase" id="RU362026"/>
    </source>
</evidence>
<evidence type="ECO:0000256" key="1">
    <source>
        <dbReference type="ARBA" id="ARBA00022603"/>
    </source>
</evidence>
<dbReference type="Gene3D" id="3.40.50.150">
    <property type="entry name" value="Vaccinia Virus protein VP39"/>
    <property type="match status" value="1"/>
</dbReference>
<dbReference type="EC" id="2.1.1.-" evidence="3"/>
<organism evidence="6 7">
    <name type="scientific">Aerophobetes bacterium</name>
    <dbReference type="NCBI Taxonomy" id="2030807"/>
    <lineage>
        <taxon>Bacteria</taxon>
        <taxon>Candidatus Aerophobota</taxon>
    </lineage>
</organism>
<dbReference type="GO" id="GO:0032259">
    <property type="term" value="P:methylation"/>
    <property type="evidence" value="ECO:0007669"/>
    <property type="project" value="UniProtKB-KW"/>
</dbReference>
<dbReference type="PANTHER" id="PTHR13370">
    <property type="entry name" value="RNA METHYLASE-RELATED"/>
    <property type="match status" value="1"/>
</dbReference>
<gene>
    <name evidence="6" type="ORF">E3J95_00755</name>
</gene>
<evidence type="ECO:0000256" key="2">
    <source>
        <dbReference type="ARBA" id="ARBA00022679"/>
    </source>
</evidence>
<evidence type="ECO:0000256" key="4">
    <source>
        <dbReference type="SAM" id="MobiDB-lite"/>
    </source>
</evidence>
<feature type="compositionally biased region" description="Basic and acidic residues" evidence="4">
    <location>
        <begin position="145"/>
        <end position="157"/>
    </location>
</feature>
<dbReference type="GO" id="GO:0005737">
    <property type="term" value="C:cytoplasm"/>
    <property type="evidence" value="ECO:0007669"/>
    <property type="project" value="TreeGrafter"/>
</dbReference>
<sequence length="211" mass="22935">MSYREIPQNRILRFSATPGFSGWKDWFTDDSTTHPAKMNLNLLEHIIEAHTSLGDVVLDPMAGTGSTIVLAAMLGRHGIAVEYEPHFCDMIQENIKRSRPQSSLMSKGSMACIQGDARELSKLLKESDVIITSPPYSDSLTGGGQREKDGFTQGHTRGEHCFKDGYSKVDSIVSSPPYGAAQSGGGIAVNGYDGPKHSPTDLIGERSYMPD</sequence>
<keyword evidence="2" id="KW-0808">Transferase</keyword>
<evidence type="ECO:0000313" key="7">
    <source>
        <dbReference type="Proteomes" id="UP000320781"/>
    </source>
</evidence>
<dbReference type="InterPro" id="IPR001091">
    <property type="entry name" value="RM_Methyltransferase"/>
</dbReference>
<comment type="similarity">
    <text evidence="3">Belongs to the N(4)/N(6)-methyltransferase family.</text>
</comment>
<feature type="region of interest" description="Disordered" evidence="4">
    <location>
        <begin position="177"/>
        <end position="211"/>
    </location>
</feature>
<feature type="region of interest" description="Disordered" evidence="4">
    <location>
        <begin position="134"/>
        <end position="157"/>
    </location>
</feature>
<dbReference type="PANTHER" id="PTHR13370:SF3">
    <property type="entry name" value="TRNA (GUANINE(10)-N2)-METHYLTRANSFERASE HOMOLOG"/>
    <property type="match status" value="1"/>
</dbReference>
<dbReference type="InterPro" id="IPR029063">
    <property type="entry name" value="SAM-dependent_MTases_sf"/>
</dbReference>
<dbReference type="Proteomes" id="UP000320781">
    <property type="component" value="Unassembled WGS sequence"/>
</dbReference>
<dbReference type="Pfam" id="PF01555">
    <property type="entry name" value="N6_N4_Mtase"/>
    <property type="match status" value="1"/>
</dbReference>
<comment type="caution">
    <text evidence="6">The sequence shown here is derived from an EMBL/GenBank/DDBJ whole genome shotgun (WGS) entry which is preliminary data.</text>
</comment>
<protein>
    <recommendedName>
        <fullName evidence="3">Methyltransferase</fullName>
        <ecNumber evidence="3">2.1.1.-</ecNumber>
    </recommendedName>
</protein>
<keyword evidence="1" id="KW-0489">Methyltransferase</keyword>
<dbReference type="GO" id="GO:0008170">
    <property type="term" value="F:N-methyltransferase activity"/>
    <property type="evidence" value="ECO:0007669"/>
    <property type="project" value="InterPro"/>
</dbReference>
<feature type="domain" description="DNA methylase N-4/N-6" evidence="5">
    <location>
        <begin position="30"/>
        <end position="93"/>
    </location>
</feature>
<evidence type="ECO:0000259" key="5">
    <source>
        <dbReference type="Pfam" id="PF01555"/>
    </source>
</evidence>
<dbReference type="SUPFAM" id="SSF53335">
    <property type="entry name" value="S-adenosyl-L-methionine-dependent methyltransferases"/>
    <property type="match status" value="1"/>
</dbReference>
<dbReference type="AlphaFoldDB" id="A0A523QMB9"/>